<sequence length="106" mass="11107">MLRHVLRTACIAAAGCALSWLVLSGHSPLSHRMASMPLATNLASAVNLPTMLFAMTGLPGARAPSGGAVALVAAMQWLAYGAVLGWLWHKLRPGNAPRAKPVRART</sequence>
<keyword evidence="1" id="KW-1133">Transmembrane helix</keyword>
<gene>
    <name evidence="2" type="ORF">ACFOM9_01700</name>
</gene>
<evidence type="ECO:0000256" key="1">
    <source>
        <dbReference type="SAM" id="Phobius"/>
    </source>
</evidence>
<keyword evidence="1" id="KW-0812">Transmembrane</keyword>
<name>A0ABV7UPC0_9GAMM</name>
<evidence type="ECO:0000313" key="3">
    <source>
        <dbReference type="Proteomes" id="UP001595724"/>
    </source>
</evidence>
<dbReference type="Proteomes" id="UP001595724">
    <property type="component" value="Unassembled WGS sequence"/>
</dbReference>
<dbReference type="RefSeq" id="WP_386705568.1">
    <property type="nucleotide sequence ID" value="NZ_JBHRYF010000001.1"/>
</dbReference>
<protein>
    <submittedName>
        <fullName evidence="2">Uncharacterized protein</fullName>
    </submittedName>
</protein>
<organism evidence="2 3">
    <name type="scientific">Luteimonas notoginsengisoli</name>
    <dbReference type="NCBI Taxonomy" id="1578200"/>
    <lineage>
        <taxon>Bacteria</taxon>
        <taxon>Pseudomonadati</taxon>
        <taxon>Pseudomonadota</taxon>
        <taxon>Gammaproteobacteria</taxon>
        <taxon>Lysobacterales</taxon>
        <taxon>Lysobacteraceae</taxon>
        <taxon>Luteimonas</taxon>
    </lineage>
</organism>
<reference evidence="3" key="1">
    <citation type="journal article" date="2019" name="Int. J. Syst. Evol. Microbiol.">
        <title>The Global Catalogue of Microorganisms (GCM) 10K type strain sequencing project: providing services to taxonomists for standard genome sequencing and annotation.</title>
        <authorList>
            <consortium name="The Broad Institute Genomics Platform"/>
            <consortium name="The Broad Institute Genome Sequencing Center for Infectious Disease"/>
            <person name="Wu L."/>
            <person name="Ma J."/>
        </authorList>
    </citation>
    <scope>NUCLEOTIDE SEQUENCE [LARGE SCALE GENOMIC DNA]</scope>
    <source>
        <strain evidence="3">KCTC 42211</strain>
    </source>
</reference>
<comment type="caution">
    <text evidence="2">The sequence shown here is derived from an EMBL/GenBank/DDBJ whole genome shotgun (WGS) entry which is preliminary data.</text>
</comment>
<keyword evidence="3" id="KW-1185">Reference proteome</keyword>
<accession>A0ABV7UPC0</accession>
<evidence type="ECO:0000313" key="2">
    <source>
        <dbReference type="EMBL" id="MFC3658791.1"/>
    </source>
</evidence>
<dbReference type="EMBL" id="JBHRYF010000001">
    <property type="protein sequence ID" value="MFC3658791.1"/>
    <property type="molecule type" value="Genomic_DNA"/>
</dbReference>
<proteinExistence type="predicted"/>
<keyword evidence="1" id="KW-0472">Membrane</keyword>
<feature type="transmembrane region" description="Helical" evidence="1">
    <location>
        <begin position="34"/>
        <end position="55"/>
    </location>
</feature>
<feature type="transmembrane region" description="Helical" evidence="1">
    <location>
        <begin position="67"/>
        <end position="88"/>
    </location>
</feature>